<dbReference type="GO" id="GO:0006506">
    <property type="term" value="P:GPI anchor biosynthetic process"/>
    <property type="evidence" value="ECO:0007669"/>
    <property type="project" value="UniProtKB-KW"/>
</dbReference>
<dbReference type="GO" id="GO:0016788">
    <property type="term" value="F:hydrolase activity, acting on ester bonds"/>
    <property type="evidence" value="ECO:0007669"/>
    <property type="project" value="TreeGrafter"/>
</dbReference>
<dbReference type="GO" id="GO:0005789">
    <property type="term" value="C:endoplasmic reticulum membrane"/>
    <property type="evidence" value="ECO:0007669"/>
    <property type="project" value="UniProtKB-SubCell"/>
</dbReference>
<evidence type="ECO:0000256" key="7">
    <source>
        <dbReference type="RuleBase" id="RU365066"/>
    </source>
</evidence>
<keyword evidence="3 7" id="KW-0812">Transmembrane</keyword>
<dbReference type="HOGENOM" id="CLU_032917_1_1_1"/>
<feature type="transmembrane region" description="Helical" evidence="7">
    <location>
        <begin position="155"/>
        <end position="176"/>
    </location>
</feature>
<keyword evidence="5 7" id="KW-1133">Transmembrane helix</keyword>
<keyword evidence="9" id="KW-1185">Reference proteome</keyword>
<evidence type="ECO:0000313" key="8">
    <source>
        <dbReference type="EMBL" id="CCK69186.1"/>
    </source>
</evidence>
<dbReference type="RefSeq" id="XP_022463432.1">
    <property type="nucleotide sequence ID" value="XM_022606769.1"/>
</dbReference>
<evidence type="ECO:0000256" key="5">
    <source>
        <dbReference type="ARBA" id="ARBA00022989"/>
    </source>
</evidence>
<comment type="function">
    <text evidence="7">Involved in the lipid remodeling steps of GPI-anchor maturation.</text>
</comment>
<feature type="transmembrane region" description="Helical" evidence="7">
    <location>
        <begin position="117"/>
        <end position="134"/>
    </location>
</feature>
<dbReference type="GO" id="GO:0030026">
    <property type="term" value="P:intracellular manganese ion homeostasis"/>
    <property type="evidence" value="ECO:0007669"/>
    <property type="project" value="EnsemblFungi"/>
</dbReference>
<gene>
    <name evidence="8" type="primary">KNAG0C00730</name>
    <name evidence="8" type="ordered locus">KNAG_0C00730</name>
</gene>
<protein>
    <recommendedName>
        <fullName evidence="7">Post-GPI attachment to proteins factor 3</fullName>
    </recommendedName>
</protein>
<evidence type="ECO:0000256" key="1">
    <source>
        <dbReference type="ARBA" id="ARBA00004127"/>
    </source>
</evidence>
<dbReference type="InterPro" id="IPR007217">
    <property type="entry name" value="Per1-like"/>
</dbReference>
<organism evidence="8 9">
    <name type="scientific">Huiozyma naganishii (strain ATCC MYA-139 / BCRC 22969 / CBS 8797 / KCTC 17520 / NBRC 10181 / NCYC 3082 / Yp74L-3)</name>
    <name type="common">Yeast</name>
    <name type="synonym">Kazachstania naganishii</name>
    <dbReference type="NCBI Taxonomy" id="1071383"/>
    <lineage>
        <taxon>Eukaryota</taxon>
        <taxon>Fungi</taxon>
        <taxon>Dikarya</taxon>
        <taxon>Ascomycota</taxon>
        <taxon>Saccharomycotina</taxon>
        <taxon>Saccharomycetes</taxon>
        <taxon>Saccharomycetales</taxon>
        <taxon>Saccharomycetaceae</taxon>
        <taxon>Huiozyma</taxon>
    </lineage>
</organism>
<feature type="signal peptide" evidence="7">
    <location>
        <begin position="1"/>
        <end position="19"/>
    </location>
</feature>
<feature type="transmembrane region" description="Helical" evidence="7">
    <location>
        <begin position="284"/>
        <end position="305"/>
    </location>
</feature>
<feature type="transmembrane region" description="Helical" evidence="7">
    <location>
        <begin position="188"/>
        <end position="206"/>
    </location>
</feature>
<comment type="subcellular location">
    <subcellularLocation>
        <location evidence="1">Endomembrane system</location>
        <topology evidence="1">Multi-pass membrane protein</topology>
    </subcellularLocation>
    <subcellularLocation>
        <location evidence="7">Endoplasmic reticulum membrane</location>
        <topology evidence="7">Multi-pass membrane protein</topology>
    </subcellularLocation>
</comment>
<comment type="similarity">
    <text evidence="7">Belongs to the PGAP3 family.</text>
</comment>
<dbReference type="eggNOG" id="KOG2970">
    <property type="taxonomic scope" value="Eukaryota"/>
</dbReference>
<dbReference type="KEGG" id="kng:KNAG_0C00730"/>
<dbReference type="AlphaFoldDB" id="J7S5J4"/>
<dbReference type="PANTHER" id="PTHR13148:SF0">
    <property type="entry name" value="POST-GPI ATTACHMENT TO PROTEINS FACTOR 3"/>
    <property type="match status" value="1"/>
</dbReference>
<proteinExistence type="inferred from homology"/>
<accession>J7S5J4</accession>
<keyword evidence="4 7" id="KW-0732">Signal</keyword>
<evidence type="ECO:0000256" key="6">
    <source>
        <dbReference type="ARBA" id="ARBA00023136"/>
    </source>
</evidence>
<reference evidence="8 9" key="1">
    <citation type="journal article" date="2011" name="Proc. Natl. Acad. Sci. U.S.A.">
        <title>Evolutionary erosion of yeast sex chromosomes by mating-type switching accidents.</title>
        <authorList>
            <person name="Gordon J.L."/>
            <person name="Armisen D."/>
            <person name="Proux-Wera E."/>
            <person name="Oheigeartaigh S.S."/>
            <person name="Byrne K.P."/>
            <person name="Wolfe K.H."/>
        </authorList>
    </citation>
    <scope>NUCLEOTIDE SEQUENCE [LARGE SCALE GENOMIC DNA]</scope>
    <source>
        <strain evidence="9">ATCC MYA-139 / BCRC 22969 / CBS 8797 / CCRC 22969 / KCTC 17520 / NBRC 10181 / NCYC 3082</strain>
    </source>
</reference>
<reference evidence="9" key="2">
    <citation type="submission" date="2012-08" db="EMBL/GenBank/DDBJ databases">
        <title>Genome sequence of Kazachstania naganishii.</title>
        <authorList>
            <person name="Gordon J.L."/>
            <person name="Armisen D."/>
            <person name="Proux-Wera E."/>
            <person name="OhEigeartaigh S.S."/>
            <person name="Byrne K.P."/>
            <person name="Wolfe K.H."/>
        </authorList>
    </citation>
    <scope>NUCLEOTIDE SEQUENCE [LARGE SCALE GENOMIC DNA]</scope>
    <source>
        <strain evidence="9">ATCC MYA-139 / BCRC 22969 / CBS 8797 / CCRC 22969 / KCTC 17520 / NBRC 10181 / NCYC 3082</strain>
    </source>
</reference>
<dbReference type="EMBL" id="HE978316">
    <property type="protein sequence ID" value="CCK69186.1"/>
    <property type="molecule type" value="Genomic_DNA"/>
</dbReference>
<name>J7S5J4_HUIN7</name>
<feature type="chain" id="PRO_5016478926" description="Post-GPI attachment to proteins factor 3" evidence="7">
    <location>
        <begin position="20"/>
        <end position="355"/>
    </location>
</feature>
<sequence>MFVHIALSMLLAVSPTVRASPGDNLFEFEDCCDACVVQRRCDGGQLGEDTPMVNAYSAYTFKELPAVYSRWLAWDCHADCDYQCQQIITGERAEQKLELYQFHGKWPFVRAFGMQEFFSTVFSVANFVPHYWGYKRIAGKLARQGQTTPARTNALQNYLAVAVAGMCAWSASTVFHFRDLLVTEKLDYFFAGLTVLSAFHALFIRMTGMYALPKLRTWFTRSVVAIFALHLLRLYIDWSYTYNMRFNVFFGCLQYLLILQLSYQNYKLLRSRRSGRGHSPQGALLWHLCVVPVLLVVSTSMAMSLELFDFFSYRFQIDAHALWHLATVVPSYYLYEFLLRDYDYIVEPKTQRTLL</sequence>
<dbReference type="Proteomes" id="UP000006310">
    <property type="component" value="Chromosome 3"/>
</dbReference>
<dbReference type="OMA" id="DFMIEDC"/>
<evidence type="ECO:0000256" key="3">
    <source>
        <dbReference type="ARBA" id="ARBA00022692"/>
    </source>
</evidence>
<feature type="transmembrane region" description="Helical" evidence="7">
    <location>
        <begin position="317"/>
        <end position="335"/>
    </location>
</feature>
<feature type="transmembrane region" description="Helical" evidence="7">
    <location>
        <begin position="242"/>
        <end position="263"/>
    </location>
</feature>
<dbReference type="Pfam" id="PF04080">
    <property type="entry name" value="Per1"/>
    <property type="match status" value="1"/>
</dbReference>
<dbReference type="STRING" id="1071383.J7S5J4"/>
<dbReference type="GO" id="GO:0000329">
    <property type="term" value="C:fungal-type vacuole membrane"/>
    <property type="evidence" value="ECO:0007669"/>
    <property type="project" value="EnsemblFungi"/>
</dbReference>
<dbReference type="GeneID" id="34524866"/>
<feature type="transmembrane region" description="Helical" evidence="7">
    <location>
        <begin position="218"/>
        <end position="236"/>
    </location>
</feature>
<keyword evidence="6 7" id="KW-0472">Membrane</keyword>
<keyword evidence="7" id="KW-0256">Endoplasmic reticulum</keyword>
<dbReference type="PANTHER" id="PTHR13148">
    <property type="entry name" value="PER1-RELATED"/>
    <property type="match status" value="1"/>
</dbReference>
<evidence type="ECO:0000313" key="9">
    <source>
        <dbReference type="Proteomes" id="UP000006310"/>
    </source>
</evidence>
<keyword evidence="2 7" id="KW-0337">GPI-anchor biosynthesis</keyword>
<evidence type="ECO:0000256" key="4">
    <source>
        <dbReference type="ARBA" id="ARBA00022729"/>
    </source>
</evidence>
<evidence type="ECO:0000256" key="2">
    <source>
        <dbReference type="ARBA" id="ARBA00022502"/>
    </source>
</evidence>
<dbReference type="OrthoDB" id="419770at2759"/>